<protein>
    <recommendedName>
        <fullName evidence="3">CCHC-type domain-containing protein</fullName>
    </recommendedName>
</protein>
<feature type="compositionally biased region" description="Polar residues" evidence="2">
    <location>
        <begin position="294"/>
        <end position="304"/>
    </location>
</feature>
<name>A0ABD2IE70_9BILA</name>
<dbReference type="GO" id="GO:0019899">
    <property type="term" value="F:enzyme binding"/>
    <property type="evidence" value="ECO:0007669"/>
    <property type="project" value="UniProtKB-ARBA"/>
</dbReference>
<dbReference type="InterPro" id="IPR001878">
    <property type="entry name" value="Znf_CCHC"/>
</dbReference>
<dbReference type="SMART" id="SM00343">
    <property type="entry name" value="ZnF_C2HC"/>
    <property type="match status" value="1"/>
</dbReference>
<keyword evidence="1" id="KW-0479">Metal-binding</keyword>
<dbReference type="Proteomes" id="UP001620626">
    <property type="component" value="Unassembled WGS sequence"/>
</dbReference>
<gene>
    <name evidence="4" type="ORF">niasHT_038257</name>
</gene>
<dbReference type="EMBL" id="JBICBT010001272">
    <property type="protein sequence ID" value="KAL3075540.1"/>
    <property type="molecule type" value="Genomic_DNA"/>
</dbReference>
<dbReference type="InterPro" id="IPR036875">
    <property type="entry name" value="Znf_CCHC_sf"/>
</dbReference>
<keyword evidence="5" id="KW-1185">Reference proteome</keyword>
<dbReference type="GO" id="GO:0008270">
    <property type="term" value="F:zinc ion binding"/>
    <property type="evidence" value="ECO:0007669"/>
    <property type="project" value="UniProtKB-KW"/>
</dbReference>
<dbReference type="AlphaFoldDB" id="A0ABD2IE70"/>
<feature type="domain" description="CCHC-type" evidence="3">
    <location>
        <begin position="239"/>
        <end position="253"/>
    </location>
</feature>
<feature type="region of interest" description="Disordered" evidence="2">
    <location>
        <begin position="205"/>
        <end position="225"/>
    </location>
</feature>
<evidence type="ECO:0000313" key="5">
    <source>
        <dbReference type="Proteomes" id="UP001620626"/>
    </source>
</evidence>
<evidence type="ECO:0000259" key="3">
    <source>
        <dbReference type="PROSITE" id="PS50158"/>
    </source>
</evidence>
<dbReference type="Gene3D" id="4.10.60.10">
    <property type="entry name" value="Zinc finger, CCHC-type"/>
    <property type="match status" value="1"/>
</dbReference>
<reference evidence="4 5" key="1">
    <citation type="submission" date="2024-10" db="EMBL/GenBank/DDBJ databases">
        <authorList>
            <person name="Kim D."/>
        </authorList>
    </citation>
    <scope>NUCLEOTIDE SEQUENCE [LARGE SCALE GENOMIC DNA]</scope>
    <source>
        <strain evidence="4">BH-2024</strain>
    </source>
</reference>
<dbReference type="SUPFAM" id="SSF57756">
    <property type="entry name" value="Retrovirus zinc finger-like domains"/>
    <property type="match status" value="1"/>
</dbReference>
<accession>A0ABD2IE70</accession>
<dbReference type="Pfam" id="PF00098">
    <property type="entry name" value="zf-CCHC"/>
    <property type="match status" value="1"/>
</dbReference>
<keyword evidence="1" id="KW-0862">Zinc</keyword>
<dbReference type="PROSITE" id="PS50158">
    <property type="entry name" value="ZF_CCHC"/>
    <property type="match status" value="1"/>
</dbReference>
<evidence type="ECO:0000256" key="1">
    <source>
        <dbReference type="PROSITE-ProRule" id="PRU00047"/>
    </source>
</evidence>
<organism evidence="4 5">
    <name type="scientific">Heterodera trifolii</name>
    <dbReference type="NCBI Taxonomy" id="157864"/>
    <lineage>
        <taxon>Eukaryota</taxon>
        <taxon>Metazoa</taxon>
        <taxon>Ecdysozoa</taxon>
        <taxon>Nematoda</taxon>
        <taxon>Chromadorea</taxon>
        <taxon>Rhabditida</taxon>
        <taxon>Tylenchina</taxon>
        <taxon>Tylenchomorpha</taxon>
        <taxon>Tylenchoidea</taxon>
        <taxon>Heteroderidae</taxon>
        <taxon>Heteroderinae</taxon>
        <taxon>Heterodera</taxon>
    </lineage>
</organism>
<proteinExistence type="predicted"/>
<feature type="compositionally biased region" description="Low complexity" evidence="2">
    <location>
        <begin position="316"/>
        <end position="327"/>
    </location>
</feature>
<feature type="region of interest" description="Disordered" evidence="2">
    <location>
        <begin position="294"/>
        <end position="330"/>
    </location>
</feature>
<evidence type="ECO:0000256" key="2">
    <source>
        <dbReference type="SAM" id="MobiDB-lite"/>
    </source>
</evidence>
<comment type="caution">
    <text evidence="4">The sequence shown here is derived from an EMBL/GenBank/DDBJ whole genome shotgun (WGS) entry which is preliminary data.</text>
</comment>
<keyword evidence="1" id="KW-0863">Zinc-finger</keyword>
<sequence length="468" mass="53359">MQQPRQNKTSDKCNFMEQPQRQEGLQIGALEFVLTMERFPELNGTEGPSQIRKFFKKFLSATEEWPESRRISALESKISGKAERAFDAVMKHRPENFNEFCRGMEEILSEWDCTEMKAFNELWAGVKQQPDESLDEFAERLYGIVERAYPGLPSNFVSDFAIKHLIRAMENPEISVGLEMARRPGMSFDSFVALAVRAEEVQKATKSAESGNKHRPKFQQKPTFQPQKFFAPKTNRIVCYNCNKTGHISRHCRLPFAWKQSNCARKPPRQNFTTKSADFRKNSEAEKKLNDLRLSNQPLAQRTNVEAGPKRKASNRQRNSSSSSCSVKAKKMKEKSAEIPKWFLNAIVAALVVFAGTFSKEKSKIGRIWKSKSPTRNTDDVKGRKADEKLGTIFSPKAGEKLADLAAANLENWLKIGKSPNFPIDDRKCAQAATDGIIRPEKRADFRFVRCFYRSDLATRLNAEPIHC</sequence>
<evidence type="ECO:0000313" key="4">
    <source>
        <dbReference type="EMBL" id="KAL3075540.1"/>
    </source>
</evidence>